<dbReference type="InterPro" id="IPR014441">
    <property type="entry name" value="UCP006425_b-propeller"/>
</dbReference>
<dbReference type="InterPro" id="IPR019198">
    <property type="entry name" value="Beta_propeller_containing"/>
</dbReference>
<evidence type="ECO:0000313" key="1">
    <source>
        <dbReference type="EMBL" id="AHF06067.1"/>
    </source>
</evidence>
<gene>
    <name evidence="1" type="ORF">DESME_02580</name>
</gene>
<dbReference type="AlphaFoldDB" id="W0E5N3"/>
<dbReference type="eggNOG" id="COG4880">
    <property type="taxonomic scope" value="Bacteria"/>
</dbReference>
<dbReference type="STRING" id="871968.DESME_02580"/>
<dbReference type="PIRSF" id="PIRSF006425">
    <property type="entry name" value="UCP006425_WD40"/>
    <property type="match status" value="1"/>
</dbReference>
<sequence length="667" mass="73960">MRKIYMIATLSFILIAGMFISNQQQKPSSLLPTVASSNVEELPVVGDDQNLKRLLSEVESNQAGTRHSVGMVGGGLPAADSSSAIKSAVSASQNLSAESGGVAYSGTNLQVEGVDEADIVKTDGNYLYQISNDSKNGNNPQVIISKINPASDLKVVSRLEFDSQEFKPLEMYVDSKTLVVIGTSYERMDSAVGAMGGPVTEMLVYDLKDKNNPQKLREVKLDGDYVSSRKIGSAVYFVVNKYIDYYRILKEDQAPIKPKYYDSLCQESYKEVNFSEIHYFPGTIEPNYLMIAGMDLDHPDKEAKVSTYLGSGRNIYASTSSLYVAMPHYEFEQSALTQEPAVEDAISRMPANITTQIYKFGFNQGEITYQGKGEVPGQILNQFSMDEYQGYFRIATTKGEIGATSGNESTNNVYTLDQNMQESGKLEGLAPGERIYSVRFMGDRAYMVTFKQVDPLFVIDLKDPKQPKALGELKIPGYSDYLQPYDENHLIGIGKETVEAALPSGPNGQQQTMAFYLGMKLAMFDVSDVTHPKELFKETIGDRGTDSEVLRNHKALLFDKEKNLLAFPVVVFETKGSQQKEVSLNTPPQYGEITFQGAYVYNIDLEQGFTLKGKITHVKETSQKYRIDQAAIQRILFVGENLYTVSPGKIKVNDLKTLDEKGALDLQ</sequence>
<evidence type="ECO:0008006" key="3">
    <source>
        <dbReference type="Google" id="ProtNLM"/>
    </source>
</evidence>
<protein>
    <recommendedName>
        <fullName evidence="3">Beta propeller domain-containing protein</fullName>
    </recommendedName>
</protein>
<dbReference type="EMBL" id="CP007032">
    <property type="protein sequence ID" value="AHF06067.1"/>
    <property type="molecule type" value="Genomic_DNA"/>
</dbReference>
<dbReference type="HOGENOM" id="CLU_015706_0_0_9"/>
<evidence type="ECO:0000313" key="2">
    <source>
        <dbReference type="Proteomes" id="UP000010847"/>
    </source>
</evidence>
<dbReference type="Pfam" id="PF09826">
    <property type="entry name" value="Beta_propel"/>
    <property type="match status" value="1"/>
</dbReference>
<organism evidence="1 2">
    <name type="scientific">Desulfitobacterium metallireducens DSM 15288</name>
    <dbReference type="NCBI Taxonomy" id="871968"/>
    <lineage>
        <taxon>Bacteria</taxon>
        <taxon>Bacillati</taxon>
        <taxon>Bacillota</taxon>
        <taxon>Clostridia</taxon>
        <taxon>Eubacteriales</taxon>
        <taxon>Desulfitobacteriaceae</taxon>
        <taxon>Desulfitobacterium</taxon>
    </lineage>
</organism>
<name>W0E5N3_9FIRM</name>
<dbReference type="KEGG" id="dmt:DESME_02580"/>
<accession>W0E5N3</accession>
<reference evidence="1 2" key="1">
    <citation type="submission" date="2013-12" db="EMBL/GenBank/DDBJ databases">
        <authorList>
            <consortium name="DOE Joint Genome Institute"/>
            <person name="Smidt H."/>
            <person name="Huntemann M."/>
            <person name="Han J."/>
            <person name="Chen A."/>
            <person name="Kyrpides N."/>
            <person name="Mavromatis K."/>
            <person name="Markowitz V."/>
            <person name="Palaniappan K."/>
            <person name="Ivanova N."/>
            <person name="Schaumberg A."/>
            <person name="Pati A."/>
            <person name="Liolios K."/>
            <person name="Nordberg H.P."/>
            <person name="Cantor M.N."/>
            <person name="Hua S.X."/>
            <person name="Woyke T."/>
        </authorList>
    </citation>
    <scope>NUCLEOTIDE SEQUENCE [LARGE SCALE GENOMIC DNA]</scope>
    <source>
        <strain evidence="2">DSM 15288</strain>
    </source>
</reference>
<dbReference type="OrthoDB" id="9778998at2"/>
<dbReference type="Proteomes" id="UP000010847">
    <property type="component" value="Chromosome"/>
</dbReference>
<keyword evidence="2" id="KW-1185">Reference proteome</keyword>
<proteinExistence type="predicted"/>